<name>A0ABR1IGL6_9HYPO</name>
<dbReference type="SUPFAM" id="SSF53335">
    <property type="entry name" value="S-adenosyl-L-methionine-dependent methyltransferases"/>
    <property type="match status" value="1"/>
</dbReference>
<reference evidence="1 2" key="1">
    <citation type="journal article" date="2025" name="Microbiol. Resour. Announc.">
        <title>Draft genome sequences for Neonectria magnoliae and Neonectria punicea, canker pathogens of Liriodendron tulipifera and Acer saccharum in West Virginia.</title>
        <authorList>
            <person name="Petronek H.M."/>
            <person name="Kasson M.T."/>
            <person name="Metheny A.M."/>
            <person name="Stauder C.M."/>
            <person name="Lovett B."/>
            <person name="Lynch S.C."/>
            <person name="Garnas J.R."/>
            <person name="Kasson L.R."/>
            <person name="Stajich J.E."/>
        </authorList>
    </citation>
    <scope>NUCLEOTIDE SEQUENCE [LARGE SCALE GENOMIC DNA]</scope>
    <source>
        <strain evidence="1 2">NRRL 64651</strain>
    </source>
</reference>
<evidence type="ECO:0000313" key="2">
    <source>
        <dbReference type="Proteomes" id="UP001498421"/>
    </source>
</evidence>
<sequence length="143" mass="16476">MIWIAPQTVPSATFEQLDFRDFTAEPATYDVVTSYFAMLVALSQKQIRETLRNICHWFKSGGLLIFSTVPDDYEHFEHTWLSRKAISSSLSVEQFTTLLAELGMYIKYSHVHNFNSKTAEVGLCRAREDNEEPQLFLYARKAA</sequence>
<accession>A0ABR1IGL6</accession>
<proteinExistence type="predicted"/>
<evidence type="ECO:0008006" key="3">
    <source>
        <dbReference type="Google" id="ProtNLM"/>
    </source>
</evidence>
<comment type="caution">
    <text evidence="1">The sequence shown here is derived from an EMBL/GenBank/DDBJ whole genome shotgun (WGS) entry which is preliminary data.</text>
</comment>
<gene>
    <name evidence="1" type="ORF">QQZ08_000999</name>
</gene>
<dbReference type="Gene3D" id="3.40.50.150">
    <property type="entry name" value="Vaccinia Virus protein VP39"/>
    <property type="match status" value="1"/>
</dbReference>
<dbReference type="EMBL" id="JAZAVK010000005">
    <property type="protein sequence ID" value="KAK7432434.1"/>
    <property type="molecule type" value="Genomic_DNA"/>
</dbReference>
<evidence type="ECO:0000313" key="1">
    <source>
        <dbReference type="EMBL" id="KAK7432434.1"/>
    </source>
</evidence>
<organism evidence="1 2">
    <name type="scientific">Neonectria magnoliae</name>
    <dbReference type="NCBI Taxonomy" id="2732573"/>
    <lineage>
        <taxon>Eukaryota</taxon>
        <taxon>Fungi</taxon>
        <taxon>Dikarya</taxon>
        <taxon>Ascomycota</taxon>
        <taxon>Pezizomycotina</taxon>
        <taxon>Sordariomycetes</taxon>
        <taxon>Hypocreomycetidae</taxon>
        <taxon>Hypocreales</taxon>
        <taxon>Nectriaceae</taxon>
        <taxon>Neonectria</taxon>
    </lineage>
</organism>
<keyword evidence="2" id="KW-1185">Reference proteome</keyword>
<protein>
    <recommendedName>
        <fullName evidence="3">Methyltransferase type 11 domain-containing protein</fullName>
    </recommendedName>
</protein>
<dbReference type="InterPro" id="IPR029063">
    <property type="entry name" value="SAM-dependent_MTases_sf"/>
</dbReference>
<dbReference type="Proteomes" id="UP001498421">
    <property type="component" value="Unassembled WGS sequence"/>
</dbReference>